<keyword evidence="2" id="KW-1185">Reference proteome</keyword>
<dbReference type="AlphaFoldDB" id="A0A8X7W4Z3"/>
<organism evidence="1 2">
    <name type="scientific">Brassica carinata</name>
    <name type="common">Ethiopian mustard</name>
    <name type="synonym">Abyssinian cabbage</name>
    <dbReference type="NCBI Taxonomy" id="52824"/>
    <lineage>
        <taxon>Eukaryota</taxon>
        <taxon>Viridiplantae</taxon>
        <taxon>Streptophyta</taxon>
        <taxon>Embryophyta</taxon>
        <taxon>Tracheophyta</taxon>
        <taxon>Spermatophyta</taxon>
        <taxon>Magnoliopsida</taxon>
        <taxon>eudicotyledons</taxon>
        <taxon>Gunneridae</taxon>
        <taxon>Pentapetalae</taxon>
        <taxon>rosids</taxon>
        <taxon>malvids</taxon>
        <taxon>Brassicales</taxon>
        <taxon>Brassicaceae</taxon>
        <taxon>Brassiceae</taxon>
        <taxon>Brassica</taxon>
    </lineage>
</organism>
<proteinExistence type="predicted"/>
<reference evidence="1 2" key="1">
    <citation type="submission" date="2020-02" db="EMBL/GenBank/DDBJ databases">
        <authorList>
            <person name="Ma Q."/>
            <person name="Huang Y."/>
            <person name="Song X."/>
            <person name="Pei D."/>
        </authorList>
    </citation>
    <scope>NUCLEOTIDE SEQUENCE [LARGE SCALE GENOMIC DNA]</scope>
    <source>
        <strain evidence="1">Sxm20200214</strain>
        <tissue evidence="1">Leaf</tissue>
    </source>
</reference>
<accession>A0A8X7W4Z3</accession>
<sequence>MRFLNFNHPPPCYLLLISSDEKIDTSLSFMASRGYKVFLSSPDGNTSLREDSEEFWLWQKLILGEGPSTTESK</sequence>
<gene>
    <name evidence="1" type="ORF">Bca52824_016354</name>
</gene>
<dbReference type="Proteomes" id="UP000886595">
    <property type="component" value="Unassembled WGS sequence"/>
</dbReference>
<evidence type="ECO:0008006" key="3">
    <source>
        <dbReference type="Google" id="ProtNLM"/>
    </source>
</evidence>
<evidence type="ECO:0000313" key="2">
    <source>
        <dbReference type="Proteomes" id="UP000886595"/>
    </source>
</evidence>
<dbReference type="EMBL" id="JAAMPC010000003">
    <property type="protein sequence ID" value="KAG2323141.1"/>
    <property type="molecule type" value="Genomic_DNA"/>
</dbReference>
<comment type="caution">
    <text evidence="1">The sequence shown here is derived from an EMBL/GenBank/DDBJ whole genome shotgun (WGS) entry which is preliminary data.</text>
</comment>
<evidence type="ECO:0000313" key="1">
    <source>
        <dbReference type="EMBL" id="KAG2323141.1"/>
    </source>
</evidence>
<protein>
    <recommendedName>
        <fullName evidence="3">NYN domain-containing protein</fullName>
    </recommendedName>
</protein>
<name>A0A8X7W4Z3_BRACI</name>